<dbReference type="GO" id="GO:0003676">
    <property type="term" value="F:nucleic acid binding"/>
    <property type="evidence" value="ECO:0007669"/>
    <property type="project" value="InterPro"/>
</dbReference>
<name>A0A0F3GIG8_9BACT</name>
<keyword evidence="3" id="KW-0255">Endonuclease</keyword>
<dbReference type="InterPro" id="IPR002711">
    <property type="entry name" value="HNH"/>
</dbReference>
<keyword evidence="3" id="KW-0378">Hydrolase</keyword>
<evidence type="ECO:0000313" key="4">
    <source>
        <dbReference type="Proteomes" id="UP000033423"/>
    </source>
</evidence>
<keyword evidence="3" id="KW-0540">Nuclease</keyword>
<evidence type="ECO:0000259" key="2">
    <source>
        <dbReference type="SMART" id="SM00507"/>
    </source>
</evidence>
<dbReference type="InterPro" id="IPR003615">
    <property type="entry name" value="HNH_nuc"/>
</dbReference>
<accession>A0A0F3GIG8</accession>
<dbReference type="SMART" id="SM00507">
    <property type="entry name" value="HNHc"/>
    <property type="match status" value="1"/>
</dbReference>
<dbReference type="AlphaFoldDB" id="A0A0F3GIG8"/>
<keyword evidence="4" id="KW-1185">Reference proteome</keyword>
<dbReference type="Pfam" id="PF01844">
    <property type="entry name" value="HNH"/>
    <property type="match status" value="1"/>
</dbReference>
<comment type="caution">
    <text evidence="3">The sequence shown here is derived from an EMBL/GenBank/DDBJ whole genome shotgun (WGS) entry which is preliminary data.</text>
</comment>
<reference evidence="3 4" key="1">
    <citation type="submission" date="2015-02" db="EMBL/GenBank/DDBJ databases">
        <title>Single-cell genomics of uncultivated deep-branching MTB reveals a conserved set of magnetosome genes.</title>
        <authorList>
            <person name="Kolinko S."/>
            <person name="Richter M."/>
            <person name="Glockner F.O."/>
            <person name="Brachmann A."/>
            <person name="Schuler D."/>
        </authorList>
    </citation>
    <scope>NUCLEOTIDE SEQUENCE [LARGE SCALE GENOMIC DNA]</scope>
    <source>
        <strain evidence="3">TM-1</strain>
    </source>
</reference>
<proteinExistence type="predicted"/>
<dbReference type="GO" id="GO:0004519">
    <property type="term" value="F:endonuclease activity"/>
    <property type="evidence" value="ECO:0007669"/>
    <property type="project" value="UniProtKB-KW"/>
</dbReference>
<dbReference type="GO" id="GO:0008270">
    <property type="term" value="F:zinc ion binding"/>
    <property type="evidence" value="ECO:0007669"/>
    <property type="project" value="InterPro"/>
</dbReference>
<feature type="region of interest" description="Disordered" evidence="1">
    <location>
        <begin position="1"/>
        <end position="26"/>
    </location>
</feature>
<dbReference type="Proteomes" id="UP000033423">
    <property type="component" value="Unassembled WGS sequence"/>
</dbReference>
<feature type="compositionally biased region" description="Basic and acidic residues" evidence="1">
    <location>
        <begin position="1"/>
        <end position="23"/>
    </location>
</feature>
<feature type="non-terminal residue" evidence="3">
    <location>
        <position position="192"/>
    </location>
</feature>
<organism evidence="3 4">
    <name type="scientific">Candidatus Magnetobacterium bavaricum</name>
    <dbReference type="NCBI Taxonomy" id="29290"/>
    <lineage>
        <taxon>Bacteria</taxon>
        <taxon>Pseudomonadati</taxon>
        <taxon>Nitrospirota</taxon>
        <taxon>Thermodesulfovibrionia</taxon>
        <taxon>Thermodesulfovibrionales</taxon>
        <taxon>Candidatus Magnetobacteriaceae</taxon>
        <taxon>Candidatus Magnetobacterium</taxon>
    </lineage>
</organism>
<feature type="domain" description="HNH nuclease" evidence="2">
    <location>
        <begin position="33"/>
        <end position="86"/>
    </location>
</feature>
<protein>
    <submittedName>
        <fullName evidence="3">HNH endonuclease</fullName>
    </submittedName>
</protein>
<evidence type="ECO:0000313" key="3">
    <source>
        <dbReference type="EMBL" id="KJU81735.1"/>
    </source>
</evidence>
<dbReference type="EMBL" id="LACI01002581">
    <property type="protein sequence ID" value="KJU81735.1"/>
    <property type="molecule type" value="Genomic_DNA"/>
</dbReference>
<evidence type="ECO:0000256" key="1">
    <source>
        <dbReference type="SAM" id="MobiDB-lite"/>
    </source>
</evidence>
<dbReference type="CDD" id="cd00085">
    <property type="entry name" value="HNHc"/>
    <property type="match status" value="1"/>
</dbReference>
<dbReference type="Gene3D" id="1.10.30.50">
    <property type="match status" value="1"/>
</dbReference>
<gene>
    <name evidence="3" type="ORF">MBAV_006072</name>
</gene>
<sequence length="192" mass="22318">MVKIERTYPEPKGLAEERNKENPGVRPNRIEGVLKALQVDFKNKCYICEQSAPTKVEVDHFSPHKNNRDLMFTWENLFLACGHCNNTKSNNYNTNDDNEILNCTNPQHDVVNWIRYECNSQDYKITVTLTTFTEDNAYKKSVDNTVKLLTEVYTGGKSPTPTHEVESFNLRTLLKDQIFAFEMILKQYERSV</sequence>